<dbReference type="AlphaFoldDB" id="A0AAV1V174"/>
<protein>
    <recommendedName>
        <fullName evidence="1">Reverse transcriptase domain-containing protein</fullName>
    </recommendedName>
</protein>
<dbReference type="SUPFAM" id="SSF56672">
    <property type="entry name" value="DNA/RNA polymerases"/>
    <property type="match status" value="1"/>
</dbReference>
<dbReference type="CDD" id="cd01647">
    <property type="entry name" value="RT_LTR"/>
    <property type="match status" value="1"/>
</dbReference>
<dbReference type="Pfam" id="PF00078">
    <property type="entry name" value="RVT_1"/>
    <property type="match status" value="1"/>
</dbReference>
<dbReference type="Gene3D" id="3.30.70.270">
    <property type="match status" value="1"/>
</dbReference>
<evidence type="ECO:0000313" key="2">
    <source>
        <dbReference type="EMBL" id="CAK7939518.1"/>
    </source>
</evidence>
<evidence type="ECO:0000313" key="3">
    <source>
        <dbReference type="Proteomes" id="UP001162060"/>
    </source>
</evidence>
<evidence type="ECO:0000259" key="1">
    <source>
        <dbReference type="Pfam" id="PF00078"/>
    </source>
</evidence>
<dbReference type="Gene3D" id="3.10.10.10">
    <property type="entry name" value="HIV Type 1 Reverse Transcriptase, subunit A, domain 1"/>
    <property type="match status" value="1"/>
</dbReference>
<comment type="caution">
    <text evidence="2">The sequence shown here is derived from an EMBL/GenBank/DDBJ whole genome shotgun (WGS) entry which is preliminary data.</text>
</comment>
<dbReference type="Proteomes" id="UP001162060">
    <property type="component" value="Unassembled WGS sequence"/>
</dbReference>
<dbReference type="InterPro" id="IPR053134">
    <property type="entry name" value="RNA-dir_DNA_polymerase"/>
</dbReference>
<dbReference type="PANTHER" id="PTHR24559">
    <property type="entry name" value="TRANSPOSON TY3-I GAG-POL POLYPROTEIN"/>
    <property type="match status" value="1"/>
</dbReference>
<accession>A0AAV1V174</accession>
<name>A0AAV1V174_9STRA</name>
<dbReference type="EMBL" id="CAKLBY020000246">
    <property type="protein sequence ID" value="CAK7939518.1"/>
    <property type="molecule type" value="Genomic_DNA"/>
</dbReference>
<feature type="domain" description="Reverse transcriptase" evidence="1">
    <location>
        <begin position="73"/>
        <end position="234"/>
    </location>
</feature>
<gene>
    <name evidence="2" type="ORF">PM001_LOCUS24668</name>
</gene>
<proteinExistence type="predicted"/>
<sequence length="301" mass="34123">MFLSESVPRELPKIKGTRHEIELKPGSEYCVMNQWPLPREQVTAIDQFFSDRLAAGHVRESTSSHSSPTFCVRKAIGGWRIVHAFNKPNAATVPAQTPIPRKDVIIDGMAKSTIFSSMDLMDGFYRILMRERNIPDTAVSTPSGMLWEWLVMPQELSNAPTTFNRCVTNLLRSARDFAPSYFDDFFVHIRPMDGKTDVEAHRIHVRDILTLVRGHKLLANLKKCIFAANEISYLDCSVGKNGVRPDPEKIKAISDWPVPVDVKVLRKFLGGVLAQILAQLCRDDRTSLSFVKEKREVVMER</sequence>
<dbReference type="InterPro" id="IPR043502">
    <property type="entry name" value="DNA/RNA_pol_sf"/>
</dbReference>
<reference evidence="2" key="1">
    <citation type="submission" date="2024-01" db="EMBL/GenBank/DDBJ databases">
        <authorList>
            <person name="Webb A."/>
        </authorList>
    </citation>
    <scope>NUCLEOTIDE SEQUENCE</scope>
    <source>
        <strain evidence="2">Pm1</strain>
    </source>
</reference>
<dbReference type="PANTHER" id="PTHR24559:SF444">
    <property type="entry name" value="REVERSE TRANSCRIPTASE DOMAIN-CONTAINING PROTEIN"/>
    <property type="match status" value="1"/>
</dbReference>
<dbReference type="InterPro" id="IPR043128">
    <property type="entry name" value="Rev_trsase/Diguanyl_cyclase"/>
</dbReference>
<dbReference type="InterPro" id="IPR000477">
    <property type="entry name" value="RT_dom"/>
</dbReference>
<organism evidence="2 3">
    <name type="scientific">Peronospora matthiolae</name>
    <dbReference type="NCBI Taxonomy" id="2874970"/>
    <lineage>
        <taxon>Eukaryota</taxon>
        <taxon>Sar</taxon>
        <taxon>Stramenopiles</taxon>
        <taxon>Oomycota</taxon>
        <taxon>Peronosporomycetes</taxon>
        <taxon>Peronosporales</taxon>
        <taxon>Peronosporaceae</taxon>
        <taxon>Peronospora</taxon>
    </lineage>
</organism>